<organism evidence="2 3">
    <name type="scientific">Actinacidiphila bryophytorum</name>
    <dbReference type="NCBI Taxonomy" id="1436133"/>
    <lineage>
        <taxon>Bacteria</taxon>
        <taxon>Bacillati</taxon>
        <taxon>Actinomycetota</taxon>
        <taxon>Actinomycetes</taxon>
        <taxon>Kitasatosporales</taxon>
        <taxon>Streptomycetaceae</taxon>
        <taxon>Actinacidiphila</taxon>
    </lineage>
</organism>
<evidence type="ECO:0000259" key="1">
    <source>
        <dbReference type="PROSITE" id="PS51186"/>
    </source>
</evidence>
<sequence>MNDSRTSLFCDLDLAARIERAESQFMAECTRAVGGRTGGNSFSIPLAGGVASFAEADSPYNKVAGLGFDGVPTAAELDEVERAYAACGAPVQVELSNLADPETLDVLTGRGYRLVSFENVLGRALAGGVEPAVPLGMEVRRTREEEFEDWLDVVVRATLHPDTQGVPWYEDFPRHILENAERDGAAAGVVHYSALRDGVILGGGGLRVADGIAQMAGAGTAPEHRRQGVQTALTTARLADAAAAGCDIAVVTTQPGSKSQENVQRQGFGVLYTRAVLAKQP</sequence>
<keyword evidence="3" id="KW-1185">Reference proteome</keyword>
<name>A0A9W4E3G8_9ACTN</name>
<dbReference type="EMBL" id="CAJVAX010000012">
    <property type="protein sequence ID" value="CAG7625502.1"/>
    <property type="molecule type" value="Genomic_DNA"/>
</dbReference>
<protein>
    <submittedName>
        <fullName evidence="2">Acetyltransferase (GNAT) family protein</fullName>
    </submittedName>
</protein>
<evidence type="ECO:0000313" key="2">
    <source>
        <dbReference type="EMBL" id="CAG7625502.1"/>
    </source>
</evidence>
<dbReference type="RefSeq" id="WP_205042349.1">
    <property type="nucleotide sequence ID" value="NZ_CAJVAX010000012.1"/>
</dbReference>
<dbReference type="InterPro" id="IPR000182">
    <property type="entry name" value="GNAT_dom"/>
</dbReference>
<gene>
    <name evidence="2" type="ORF">SBRY_20164</name>
</gene>
<dbReference type="Proteomes" id="UP001153328">
    <property type="component" value="Unassembled WGS sequence"/>
</dbReference>
<dbReference type="GO" id="GO:0016747">
    <property type="term" value="F:acyltransferase activity, transferring groups other than amino-acyl groups"/>
    <property type="evidence" value="ECO:0007669"/>
    <property type="project" value="InterPro"/>
</dbReference>
<accession>A0A9W4E3G8</accession>
<dbReference type="PROSITE" id="PS51186">
    <property type="entry name" value="GNAT"/>
    <property type="match status" value="1"/>
</dbReference>
<proteinExistence type="predicted"/>
<dbReference type="Pfam" id="PF00583">
    <property type="entry name" value="Acetyltransf_1"/>
    <property type="match status" value="1"/>
</dbReference>
<dbReference type="AlphaFoldDB" id="A0A9W4E3G8"/>
<reference evidence="2" key="1">
    <citation type="submission" date="2021-06" db="EMBL/GenBank/DDBJ databases">
        <authorList>
            <person name="Arsene-Ploetze F."/>
        </authorList>
    </citation>
    <scope>NUCLEOTIDE SEQUENCE</scope>
    <source>
        <strain evidence="2">SBRY1</strain>
    </source>
</reference>
<dbReference type="Gene3D" id="3.40.630.30">
    <property type="match status" value="1"/>
</dbReference>
<comment type="caution">
    <text evidence="2">The sequence shown here is derived from an EMBL/GenBank/DDBJ whole genome shotgun (WGS) entry which is preliminary data.</text>
</comment>
<feature type="domain" description="N-acetyltransferase" evidence="1">
    <location>
        <begin position="137"/>
        <end position="281"/>
    </location>
</feature>
<dbReference type="InterPro" id="IPR016181">
    <property type="entry name" value="Acyl_CoA_acyltransferase"/>
</dbReference>
<dbReference type="SUPFAM" id="SSF55729">
    <property type="entry name" value="Acyl-CoA N-acyltransferases (Nat)"/>
    <property type="match status" value="1"/>
</dbReference>
<evidence type="ECO:0000313" key="3">
    <source>
        <dbReference type="Proteomes" id="UP001153328"/>
    </source>
</evidence>